<dbReference type="PANTHER" id="PTHR46579:SF1">
    <property type="entry name" value="F5_8 TYPE C DOMAIN-CONTAINING PROTEIN"/>
    <property type="match status" value="1"/>
</dbReference>
<dbReference type="AlphaFoldDB" id="A0A165MF08"/>
<keyword evidence="2" id="KW-1185">Reference proteome</keyword>
<protein>
    <submittedName>
        <fullName evidence="1">Uncharacterized protein</fullName>
    </submittedName>
</protein>
<gene>
    <name evidence="1" type="ORF">NEOLEDRAFT_1080673</name>
</gene>
<accession>A0A165MF08</accession>
<dbReference type="OrthoDB" id="3247418at2759"/>
<dbReference type="STRING" id="1314782.A0A165MF08"/>
<feature type="non-terminal residue" evidence="1">
    <location>
        <position position="1"/>
    </location>
</feature>
<dbReference type="PANTHER" id="PTHR46579">
    <property type="entry name" value="F5/8 TYPE C DOMAIN-CONTAINING PROTEIN-RELATED"/>
    <property type="match status" value="1"/>
</dbReference>
<evidence type="ECO:0000313" key="2">
    <source>
        <dbReference type="Proteomes" id="UP000076761"/>
    </source>
</evidence>
<dbReference type="Proteomes" id="UP000076761">
    <property type="component" value="Unassembled WGS sequence"/>
</dbReference>
<evidence type="ECO:0000313" key="1">
    <source>
        <dbReference type="EMBL" id="KZT18250.1"/>
    </source>
</evidence>
<dbReference type="EMBL" id="KV425695">
    <property type="protein sequence ID" value="KZT18250.1"/>
    <property type="molecule type" value="Genomic_DNA"/>
</dbReference>
<dbReference type="InParanoid" id="A0A165MF08"/>
<proteinExistence type="predicted"/>
<sequence length="315" mass="36004">LFSRNKLYSEKAMKPNHHWVVHLPDQVRDYGAVYNYWLFLVERLNETLKDYNTNHRSGGELEVTLMRTFQHESRVRALASQLSKNTSLHATECALGERLLLKSGEDRSTVEAAAVETPTLADALSPLRLELGPKVSQVLQPLSRSAILALCNHYNSQGTRVHMPLEQQPLCGTRPVAPSALFFDYAVLDGRGIIPTSHTHRKNAGSSLVKVIIDGQMYGGEVHQIFQHFQRDIRDDVIWAEMRWMKPVKKILTRKDVWSAFPELEIHFWAYGQYHEADNASAPPLIVPFSSICCQLSRGEYRTTKQEFWITMTME</sequence>
<organism evidence="1 2">
    <name type="scientific">Neolentinus lepideus HHB14362 ss-1</name>
    <dbReference type="NCBI Taxonomy" id="1314782"/>
    <lineage>
        <taxon>Eukaryota</taxon>
        <taxon>Fungi</taxon>
        <taxon>Dikarya</taxon>
        <taxon>Basidiomycota</taxon>
        <taxon>Agaricomycotina</taxon>
        <taxon>Agaricomycetes</taxon>
        <taxon>Gloeophyllales</taxon>
        <taxon>Gloeophyllaceae</taxon>
        <taxon>Neolentinus</taxon>
    </lineage>
</organism>
<reference evidence="1 2" key="1">
    <citation type="journal article" date="2016" name="Mol. Biol. Evol.">
        <title>Comparative Genomics of Early-Diverging Mushroom-Forming Fungi Provides Insights into the Origins of Lignocellulose Decay Capabilities.</title>
        <authorList>
            <person name="Nagy L.G."/>
            <person name="Riley R."/>
            <person name="Tritt A."/>
            <person name="Adam C."/>
            <person name="Daum C."/>
            <person name="Floudas D."/>
            <person name="Sun H."/>
            <person name="Yadav J.S."/>
            <person name="Pangilinan J."/>
            <person name="Larsson K.H."/>
            <person name="Matsuura K."/>
            <person name="Barry K."/>
            <person name="Labutti K."/>
            <person name="Kuo R."/>
            <person name="Ohm R.A."/>
            <person name="Bhattacharya S.S."/>
            <person name="Shirouzu T."/>
            <person name="Yoshinaga Y."/>
            <person name="Martin F.M."/>
            <person name="Grigoriev I.V."/>
            <person name="Hibbett D.S."/>
        </authorList>
    </citation>
    <scope>NUCLEOTIDE SEQUENCE [LARGE SCALE GENOMIC DNA]</scope>
    <source>
        <strain evidence="1 2">HHB14362 ss-1</strain>
    </source>
</reference>
<name>A0A165MF08_9AGAM</name>